<keyword evidence="3" id="KW-1185">Reference proteome</keyword>
<accession>A0A8T0IJH9</accession>
<dbReference type="EMBL" id="CM026423">
    <property type="protein sequence ID" value="KAG0582967.1"/>
    <property type="molecule type" value="Genomic_DNA"/>
</dbReference>
<organism evidence="2 3">
    <name type="scientific">Ceratodon purpureus</name>
    <name type="common">Fire moss</name>
    <name type="synonym">Dicranum purpureum</name>
    <dbReference type="NCBI Taxonomy" id="3225"/>
    <lineage>
        <taxon>Eukaryota</taxon>
        <taxon>Viridiplantae</taxon>
        <taxon>Streptophyta</taxon>
        <taxon>Embryophyta</taxon>
        <taxon>Bryophyta</taxon>
        <taxon>Bryophytina</taxon>
        <taxon>Bryopsida</taxon>
        <taxon>Dicranidae</taxon>
        <taxon>Pseudoditrichales</taxon>
        <taxon>Ditrichaceae</taxon>
        <taxon>Ceratodon</taxon>
    </lineage>
</organism>
<sequence length="184" mass="19389">MIPLGFFSFPSLDFLSLPLPSPPFSSPPHPTPREPILLKHSPTLSHSTHTTLLSPSLSLVLFPSSSSLLRGFLSSSVGAGARHLAPNLGLAAVNRQDLNWVGVCFRKGLLLGRLGEGDSGGLPRKGGLLSLLLFLVSWLCFFFFFFLGSLGCVMSGGGILARGGERGGEEEEEVVGGICGGGRR</sequence>
<evidence type="ECO:0000256" key="1">
    <source>
        <dbReference type="SAM" id="Phobius"/>
    </source>
</evidence>
<proteinExistence type="predicted"/>
<comment type="caution">
    <text evidence="2">The sequence shown here is derived from an EMBL/GenBank/DDBJ whole genome shotgun (WGS) entry which is preliminary data.</text>
</comment>
<evidence type="ECO:0000313" key="3">
    <source>
        <dbReference type="Proteomes" id="UP000822688"/>
    </source>
</evidence>
<dbReference type="Proteomes" id="UP000822688">
    <property type="component" value="Chromosome 3"/>
</dbReference>
<feature type="transmembrane region" description="Helical" evidence="1">
    <location>
        <begin position="128"/>
        <end position="147"/>
    </location>
</feature>
<keyword evidence="1" id="KW-0472">Membrane</keyword>
<keyword evidence="1" id="KW-1133">Transmembrane helix</keyword>
<name>A0A8T0IJH9_CERPU</name>
<reference evidence="2" key="1">
    <citation type="submission" date="2020-06" db="EMBL/GenBank/DDBJ databases">
        <title>WGS assembly of Ceratodon purpureus strain R40.</title>
        <authorList>
            <person name="Carey S.B."/>
            <person name="Jenkins J."/>
            <person name="Shu S."/>
            <person name="Lovell J.T."/>
            <person name="Sreedasyam A."/>
            <person name="Maumus F."/>
            <person name="Tiley G.P."/>
            <person name="Fernandez-Pozo N."/>
            <person name="Barry K."/>
            <person name="Chen C."/>
            <person name="Wang M."/>
            <person name="Lipzen A."/>
            <person name="Daum C."/>
            <person name="Saski C.A."/>
            <person name="Payton A.C."/>
            <person name="Mcbreen J.C."/>
            <person name="Conrad R.E."/>
            <person name="Kollar L.M."/>
            <person name="Olsson S."/>
            <person name="Huttunen S."/>
            <person name="Landis J.B."/>
            <person name="Wickett N.J."/>
            <person name="Johnson M.G."/>
            <person name="Rensing S.A."/>
            <person name="Grimwood J."/>
            <person name="Schmutz J."/>
            <person name="Mcdaniel S.F."/>
        </authorList>
    </citation>
    <scope>NUCLEOTIDE SEQUENCE</scope>
    <source>
        <strain evidence="2">R40</strain>
    </source>
</reference>
<dbReference type="AlphaFoldDB" id="A0A8T0IJH9"/>
<evidence type="ECO:0000313" key="2">
    <source>
        <dbReference type="EMBL" id="KAG0582967.1"/>
    </source>
</evidence>
<gene>
    <name evidence="2" type="ORF">KC19_3G098000</name>
</gene>
<keyword evidence="1" id="KW-0812">Transmembrane</keyword>
<protein>
    <submittedName>
        <fullName evidence="2">Uncharacterized protein</fullName>
    </submittedName>
</protein>